<comment type="caution">
    <text evidence="4">The sequence shown here is derived from an EMBL/GenBank/DDBJ whole genome shotgun (WGS) entry which is preliminary data.</text>
</comment>
<dbReference type="AlphaFoldDB" id="A0A8T2NAC6"/>
<dbReference type="EMBL" id="JAFBMS010000140">
    <property type="protein sequence ID" value="KAG9334738.1"/>
    <property type="molecule type" value="Genomic_DNA"/>
</dbReference>
<dbReference type="GO" id="GO:0006103">
    <property type="term" value="P:2-oxoglutarate metabolic process"/>
    <property type="evidence" value="ECO:0007669"/>
    <property type="project" value="InterPro"/>
</dbReference>
<evidence type="ECO:0000256" key="3">
    <source>
        <dbReference type="ARBA" id="ARBA00043970"/>
    </source>
</evidence>
<name>A0A8T2NAC6_9TELE</name>
<proteinExistence type="inferred from homology"/>
<evidence type="ECO:0000313" key="5">
    <source>
        <dbReference type="Proteomes" id="UP000824540"/>
    </source>
</evidence>
<dbReference type="GO" id="GO:0005739">
    <property type="term" value="C:mitochondrion"/>
    <property type="evidence" value="ECO:0007669"/>
    <property type="project" value="UniProtKB-SubCell"/>
</dbReference>
<evidence type="ECO:0000256" key="2">
    <source>
        <dbReference type="ARBA" id="ARBA00023128"/>
    </source>
</evidence>
<protein>
    <submittedName>
        <fullName evidence="4">Uncharacterized protein</fullName>
    </submittedName>
</protein>
<comment type="subcellular location">
    <subcellularLocation>
        <location evidence="1">Mitochondrion</location>
    </subcellularLocation>
</comment>
<dbReference type="GO" id="GO:0004591">
    <property type="term" value="F:oxoglutarate dehydrogenase (succinyl-transferring) activity"/>
    <property type="evidence" value="ECO:0007669"/>
    <property type="project" value="TreeGrafter"/>
</dbReference>
<evidence type="ECO:0000256" key="1">
    <source>
        <dbReference type="ARBA" id="ARBA00004173"/>
    </source>
</evidence>
<dbReference type="Proteomes" id="UP000824540">
    <property type="component" value="Unassembled WGS sequence"/>
</dbReference>
<reference evidence="4" key="1">
    <citation type="thesis" date="2021" institute="BYU ScholarsArchive" country="Provo, UT, USA">
        <title>Applications of and Algorithms for Genome Assembly and Genomic Analyses with an Emphasis on Marine Teleosts.</title>
        <authorList>
            <person name="Pickett B.D."/>
        </authorList>
    </citation>
    <scope>NUCLEOTIDE SEQUENCE</scope>
    <source>
        <strain evidence="4">HI-2016</strain>
    </source>
</reference>
<sequence>MCLCWGRGYTTYNRSVSNCTQQTSVLRKKTFEVAMGSKVSGKMAAAGRVVQVVRPHAPLIKFPNRKGMQRPNVQEVLKMAVASPPQPAPVIQSSAPPPAALAGRPPVTLATPATLTRLPGTPDTIASVRDLPQRYRRRLLAVEEMDFIQVGTLVVDLSDRTFPCESTKVLICGV</sequence>
<keyword evidence="5" id="KW-1185">Reference proteome</keyword>
<keyword evidence="2" id="KW-0496">Mitochondrion</keyword>
<dbReference type="PANTHER" id="PTHR31601">
    <property type="entry name" value="28S RIBOSOMAL PROTEIN S36, MITOCHONDRIAL"/>
    <property type="match status" value="1"/>
</dbReference>
<dbReference type="OrthoDB" id="2116030at2759"/>
<evidence type="ECO:0000313" key="4">
    <source>
        <dbReference type="EMBL" id="KAG9334738.1"/>
    </source>
</evidence>
<organism evidence="4 5">
    <name type="scientific">Albula glossodonta</name>
    <name type="common">roundjaw bonefish</name>
    <dbReference type="NCBI Taxonomy" id="121402"/>
    <lineage>
        <taxon>Eukaryota</taxon>
        <taxon>Metazoa</taxon>
        <taxon>Chordata</taxon>
        <taxon>Craniata</taxon>
        <taxon>Vertebrata</taxon>
        <taxon>Euteleostomi</taxon>
        <taxon>Actinopterygii</taxon>
        <taxon>Neopterygii</taxon>
        <taxon>Teleostei</taxon>
        <taxon>Albuliformes</taxon>
        <taxon>Albulidae</taxon>
        <taxon>Albula</taxon>
    </lineage>
</organism>
<gene>
    <name evidence="4" type="ORF">JZ751_006575</name>
</gene>
<dbReference type="PANTHER" id="PTHR31601:SF2">
    <property type="entry name" value="ALPHA-KETOGLUTARATE DEHYDROGENASE COMPONENT 4"/>
    <property type="match status" value="1"/>
</dbReference>
<accession>A0A8T2NAC6</accession>
<dbReference type="InterPro" id="IPR020373">
    <property type="entry name" value="Kgd4/YMR-31"/>
</dbReference>
<comment type="similarity">
    <text evidence="3">Belongs to the alpha-ketoglutarate dehydrogenase component 4 family.</text>
</comment>